<evidence type="ECO:0000313" key="7">
    <source>
        <dbReference type="EMBL" id="PSJ25050.1"/>
    </source>
</evidence>
<evidence type="ECO:0000259" key="6">
    <source>
        <dbReference type="PROSITE" id="PS50977"/>
    </source>
</evidence>
<dbReference type="RefSeq" id="WP_106681362.1">
    <property type="nucleotide sequence ID" value="NZ_PXWG01000141.1"/>
</dbReference>
<keyword evidence="1" id="KW-0805">Transcription regulation</keyword>
<dbReference type="Gene3D" id="1.10.10.60">
    <property type="entry name" value="Homeodomain-like"/>
    <property type="match status" value="1"/>
</dbReference>
<dbReference type="InterPro" id="IPR009057">
    <property type="entry name" value="Homeodomain-like_sf"/>
</dbReference>
<evidence type="ECO:0000256" key="4">
    <source>
        <dbReference type="PROSITE-ProRule" id="PRU00335"/>
    </source>
</evidence>
<dbReference type="Pfam" id="PF00440">
    <property type="entry name" value="TetR_N"/>
    <property type="match status" value="1"/>
</dbReference>
<comment type="caution">
    <text evidence="7">The sequence shown here is derived from an EMBL/GenBank/DDBJ whole genome shotgun (WGS) entry which is preliminary data.</text>
</comment>
<dbReference type="Proteomes" id="UP000242427">
    <property type="component" value="Unassembled WGS sequence"/>
</dbReference>
<protein>
    <submittedName>
        <fullName evidence="7">TetR family transcriptional regulator</fullName>
    </submittedName>
</protein>
<keyword evidence="2 4" id="KW-0238">DNA-binding</keyword>
<keyword evidence="8" id="KW-1185">Reference proteome</keyword>
<dbReference type="OrthoDB" id="155497at2"/>
<feature type="DNA-binding region" description="H-T-H motif" evidence="4">
    <location>
        <begin position="48"/>
        <end position="67"/>
    </location>
</feature>
<sequence length="231" mass="24674">MDSHPAPAPGPASDDGLSLRERKKRQTRQRISDVATRLFAARGFDKVTVAEVAEAAGVSAMTVFNHFARKEDLYLDRIPEALALFSTAVRERRPGETAAAPVRRLFLELAEARHPLGGLGDTFPAFWRVILDSPALRARVREGIEELEGALAQAVAETTGARPGDPVPRLTAALTVTAYRTVCATTMSRLLAGERADDAALGHRALIGTTFDALEAALRALCGPDLAPGTP</sequence>
<reference evidence="7 8" key="1">
    <citation type="submission" date="2018-03" db="EMBL/GenBank/DDBJ databases">
        <title>Chitinolytic properties of Streptosporangium nondiastaticum TBG75A20.</title>
        <authorList>
            <person name="Gayathri V."/>
            <person name="Shiburaj S."/>
        </authorList>
    </citation>
    <scope>NUCLEOTIDE SEQUENCE [LARGE SCALE GENOMIC DNA]</scope>
    <source>
        <strain evidence="7 8">TBG75A20</strain>
    </source>
</reference>
<dbReference type="Gene3D" id="1.10.357.10">
    <property type="entry name" value="Tetracycline Repressor, domain 2"/>
    <property type="match status" value="1"/>
</dbReference>
<dbReference type="PANTHER" id="PTHR30055:SF234">
    <property type="entry name" value="HTH-TYPE TRANSCRIPTIONAL REGULATOR BETI"/>
    <property type="match status" value="1"/>
</dbReference>
<proteinExistence type="predicted"/>
<evidence type="ECO:0000256" key="1">
    <source>
        <dbReference type="ARBA" id="ARBA00023015"/>
    </source>
</evidence>
<dbReference type="InterPro" id="IPR041347">
    <property type="entry name" value="MftR_C"/>
</dbReference>
<dbReference type="PROSITE" id="PS50977">
    <property type="entry name" value="HTH_TETR_2"/>
    <property type="match status" value="1"/>
</dbReference>
<dbReference type="GO" id="GO:0003700">
    <property type="term" value="F:DNA-binding transcription factor activity"/>
    <property type="evidence" value="ECO:0007669"/>
    <property type="project" value="TreeGrafter"/>
</dbReference>
<keyword evidence="3" id="KW-0804">Transcription</keyword>
<dbReference type="AlphaFoldDB" id="A0A9X7JJY0"/>
<evidence type="ECO:0000256" key="3">
    <source>
        <dbReference type="ARBA" id="ARBA00023163"/>
    </source>
</evidence>
<evidence type="ECO:0000313" key="8">
    <source>
        <dbReference type="Proteomes" id="UP000242427"/>
    </source>
</evidence>
<gene>
    <name evidence="7" type="ORF">B7P34_30160</name>
</gene>
<evidence type="ECO:0000256" key="5">
    <source>
        <dbReference type="SAM" id="MobiDB-lite"/>
    </source>
</evidence>
<feature type="region of interest" description="Disordered" evidence="5">
    <location>
        <begin position="1"/>
        <end position="29"/>
    </location>
</feature>
<organism evidence="7 8">
    <name type="scientific">Streptosporangium nondiastaticum</name>
    <dbReference type="NCBI Taxonomy" id="35764"/>
    <lineage>
        <taxon>Bacteria</taxon>
        <taxon>Bacillati</taxon>
        <taxon>Actinomycetota</taxon>
        <taxon>Actinomycetes</taxon>
        <taxon>Streptosporangiales</taxon>
        <taxon>Streptosporangiaceae</taxon>
        <taxon>Streptosporangium</taxon>
    </lineage>
</organism>
<evidence type="ECO:0000256" key="2">
    <source>
        <dbReference type="ARBA" id="ARBA00023125"/>
    </source>
</evidence>
<dbReference type="InterPro" id="IPR001647">
    <property type="entry name" value="HTH_TetR"/>
</dbReference>
<dbReference type="PANTHER" id="PTHR30055">
    <property type="entry name" value="HTH-TYPE TRANSCRIPTIONAL REGULATOR RUTR"/>
    <property type="match status" value="1"/>
</dbReference>
<accession>A0A9X7JJY0</accession>
<feature type="domain" description="HTH tetR-type" evidence="6">
    <location>
        <begin position="25"/>
        <end position="85"/>
    </location>
</feature>
<dbReference type="GO" id="GO:0000976">
    <property type="term" value="F:transcription cis-regulatory region binding"/>
    <property type="evidence" value="ECO:0007669"/>
    <property type="project" value="TreeGrafter"/>
</dbReference>
<dbReference type="EMBL" id="PXWG01000141">
    <property type="protein sequence ID" value="PSJ25050.1"/>
    <property type="molecule type" value="Genomic_DNA"/>
</dbReference>
<dbReference type="SUPFAM" id="SSF46689">
    <property type="entry name" value="Homeodomain-like"/>
    <property type="match status" value="1"/>
</dbReference>
<feature type="compositionally biased region" description="Pro residues" evidence="5">
    <location>
        <begin position="1"/>
        <end position="10"/>
    </location>
</feature>
<dbReference type="Pfam" id="PF17754">
    <property type="entry name" value="TetR_C_14"/>
    <property type="match status" value="1"/>
</dbReference>
<dbReference type="InterPro" id="IPR050109">
    <property type="entry name" value="HTH-type_TetR-like_transc_reg"/>
</dbReference>
<dbReference type="PRINTS" id="PR00455">
    <property type="entry name" value="HTHTETR"/>
</dbReference>
<name>A0A9X7JJY0_9ACTN</name>